<dbReference type="RefSeq" id="WP_130357013.1">
    <property type="nucleotide sequence ID" value="NZ_SGXC01000001.1"/>
</dbReference>
<keyword evidence="5" id="KW-0574">Periplasm</keyword>
<dbReference type="EMBL" id="SGXC01000001">
    <property type="protein sequence ID" value="RZS85867.1"/>
    <property type="molecule type" value="Genomic_DNA"/>
</dbReference>
<reference evidence="9 10" key="1">
    <citation type="submission" date="2019-02" db="EMBL/GenBank/DDBJ databases">
        <title>Genomic Encyclopedia of Type Strains, Phase IV (KMG-IV): sequencing the most valuable type-strain genomes for metagenomic binning, comparative biology and taxonomic classification.</title>
        <authorList>
            <person name="Goeker M."/>
        </authorList>
    </citation>
    <scope>NUCLEOTIDE SEQUENCE [LARGE SCALE GENOMIC DNA]</scope>
    <source>
        <strain evidence="9 10">K24</strain>
    </source>
</reference>
<evidence type="ECO:0000256" key="7">
    <source>
        <dbReference type="SAM" id="SignalP"/>
    </source>
</evidence>
<keyword evidence="6" id="KW-0029">Amino-acid transport</keyword>
<dbReference type="PANTHER" id="PTHR30085:SF2">
    <property type="entry name" value="GLUTAMATE_ASPARTATE IMPORT SOLUTE-BINDING PROTEIN"/>
    <property type="match status" value="1"/>
</dbReference>
<sequence>MKKLVLLSAALTLVAVSSVSAQDLTGRLKKIKDTGTLTLGYRDSSIPFSYLDDNQKSIGYSMDICYKIADAVKSHLKLPKLNVALSPVTSATRIPLIANGTVDLECGSTTNNAERQQQVSFAPTTFVTATRFVAKKSSKLNDLSDFKGKTVVSTAGTSNLKWLTETNGKENLGMQIIPAKDHADAFLMVDSGRAAAFFMDDILLYGLVANSKSPDQWMVSSKAYTVEPYGMIEPKDDPAFKKVVDDAVVALMKSGEVEKLYQKWFNSPIPPRNVNLKVPMSDALKKVIANPTDSGDPAAYR</sequence>
<dbReference type="CDD" id="cd13688">
    <property type="entry name" value="PBP2_GltI_DEBP"/>
    <property type="match status" value="1"/>
</dbReference>
<dbReference type="GO" id="GO:0005576">
    <property type="term" value="C:extracellular region"/>
    <property type="evidence" value="ECO:0007669"/>
    <property type="project" value="TreeGrafter"/>
</dbReference>
<evidence type="ECO:0000313" key="10">
    <source>
        <dbReference type="Proteomes" id="UP000292445"/>
    </source>
</evidence>
<dbReference type="PANTHER" id="PTHR30085">
    <property type="entry name" value="AMINO ACID ABC TRANSPORTER PERMEASE"/>
    <property type="match status" value="1"/>
</dbReference>
<accession>A0A4V2F3Z9</accession>
<feature type="domain" description="Solute-binding protein family 3/N-terminal" evidence="8">
    <location>
        <begin position="36"/>
        <end position="268"/>
    </location>
</feature>
<dbReference type="Pfam" id="PF00497">
    <property type="entry name" value="SBP_bac_3"/>
    <property type="match status" value="1"/>
</dbReference>
<dbReference type="InterPro" id="IPR001638">
    <property type="entry name" value="Solute-binding_3/MltF_N"/>
</dbReference>
<feature type="signal peptide" evidence="7">
    <location>
        <begin position="1"/>
        <end position="21"/>
    </location>
</feature>
<evidence type="ECO:0000256" key="6">
    <source>
        <dbReference type="ARBA" id="ARBA00022970"/>
    </source>
</evidence>
<dbReference type="FunFam" id="3.40.190.10:FF:000052">
    <property type="entry name" value="Amino acid ABC transporter substrate-binding protein"/>
    <property type="match status" value="1"/>
</dbReference>
<dbReference type="SUPFAM" id="SSF53850">
    <property type="entry name" value="Periplasmic binding protein-like II"/>
    <property type="match status" value="1"/>
</dbReference>
<evidence type="ECO:0000259" key="8">
    <source>
        <dbReference type="SMART" id="SM00062"/>
    </source>
</evidence>
<dbReference type="AlphaFoldDB" id="A0A4V2F3Z9"/>
<evidence type="ECO:0000256" key="4">
    <source>
        <dbReference type="ARBA" id="ARBA00022729"/>
    </source>
</evidence>
<evidence type="ECO:0000313" key="9">
    <source>
        <dbReference type="EMBL" id="RZS85867.1"/>
    </source>
</evidence>
<organism evidence="9 10">
    <name type="scientific">Pigmentiphaga kullae</name>
    <dbReference type="NCBI Taxonomy" id="151784"/>
    <lineage>
        <taxon>Bacteria</taxon>
        <taxon>Pseudomonadati</taxon>
        <taxon>Pseudomonadota</taxon>
        <taxon>Betaproteobacteria</taxon>
        <taxon>Burkholderiales</taxon>
        <taxon>Alcaligenaceae</taxon>
        <taxon>Pigmentiphaga</taxon>
    </lineage>
</organism>
<dbReference type="OrthoDB" id="7240770at2"/>
<comment type="similarity">
    <text evidence="2">Belongs to the bacterial solute-binding protein 3 family.</text>
</comment>
<keyword evidence="10" id="KW-1185">Reference proteome</keyword>
<comment type="subcellular location">
    <subcellularLocation>
        <location evidence="1">Periplasm</location>
    </subcellularLocation>
</comment>
<evidence type="ECO:0000256" key="1">
    <source>
        <dbReference type="ARBA" id="ARBA00004418"/>
    </source>
</evidence>
<comment type="caution">
    <text evidence="9">The sequence shown here is derived from an EMBL/GenBank/DDBJ whole genome shotgun (WGS) entry which is preliminary data.</text>
</comment>
<dbReference type="SMART" id="SM00062">
    <property type="entry name" value="PBPb"/>
    <property type="match status" value="1"/>
</dbReference>
<evidence type="ECO:0000256" key="5">
    <source>
        <dbReference type="ARBA" id="ARBA00022764"/>
    </source>
</evidence>
<dbReference type="Gene3D" id="3.40.190.10">
    <property type="entry name" value="Periplasmic binding protein-like II"/>
    <property type="match status" value="2"/>
</dbReference>
<keyword evidence="3" id="KW-0813">Transport</keyword>
<protein>
    <submittedName>
        <fullName evidence="9">Amino acid ABC transporter substrate-binding protein (PAAT family)</fullName>
    </submittedName>
</protein>
<evidence type="ECO:0000256" key="3">
    <source>
        <dbReference type="ARBA" id="ARBA00022448"/>
    </source>
</evidence>
<feature type="chain" id="PRO_5020765840" evidence="7">
    <location>
        <begin position="22"/>
        <end position="301"/>
    </location>
</feature>
<keyword evidence="4 7" id="KW-0732">Signal</keyword>
<dbReference type="Proteomes" id="UP000292445">
    <property type="component" value="Unassembled WGS sequence"/>
</dbReference>
<gene>
    <name evidence="9" type="ORF">EV675_1897</name>
</gene>
<name>A0A4V2F3Z9_9BURK</name>
<dbReference type="InterPro" id="IPR051455">
    <property type="entry name" value="Bact_solute-bind_prot3"/>
</dbReference>
<proteinExistence type="inferred from homology"/>
<evidence type="ECO:0000256" key="2">
    <source>
        <dbReference type="ARBA" id="ARBA00010333"/>
    </source>
</evidence>
<dbReference type="GO" id="GO:0006865">
    <property type="term" value="P:amino acid transport"/>
    <property type="evidence" value="ECO:0007669"/>
    <property type="project" value="UniProtKB-KW"/>
</dbReference>
<dbReference type="GO" id="GO:0030288">
    <property type="term" value="C:outer membrane-bounded periplasmic space"/>
    <property type="evidence" value="ECO:0007669"/>
    <property type="project" value="TreeGrafter"/>
</dbReference>